<feature type="coiled-coil region" evidence="1">
    <location>
        <begin position="112"/>
        <end position="146"/>
    </location>
</feature>
<dbReference type="Proteomes" id="UP000694388">
    <property type="component" value="Unplaced"/>
</dbReference>
<feature type="compositionally biased region" description="Polar residues" evidence="2">
    <location>
        <begin position="745"/>
        <end position="765"/>
    </location>
</feature>
<evidence type="ECO:0000256" key="1">
    <source>
        <dbReference type="SAM" id="Coils"/>
    </source>
</evidence>
<reference evidence="3" key="2">
    <citation type="submission" date="2025-09" db="UniProtKB">
        <authorList>
            <consortium name="Ensembl"/>
        </authorList>
    </citation>
    <scope>IDENTIFICATION</scope>
</reference>
<reference evidence="3" key="1">
    <citation type="submission" date="2025-08" db="UniProtKB">
        <authorList>
            <consortium name="Ensembl"/>
        </authorList>
    </citation>
    <scope>IDENTIFICATION</scope>
</reference>
<feature type="compositionally biased region" description="Polar residues" evidence="2">
    <location>
        <begin position="511"/>
        <end position="544"/>
    </location>
</feature>
<feature type="region of interest" description="Disordered" evidence="2">
    <location>
        <begin position="1120"/>
        <end position="1180"/>
    </location>
</feature>
<feature type="region of interest" description="Disordered" evidence="2">
    <location>
        <begin position="217"/>
        <end position="279"/>
    </location>
</feature>
<feature type="compositionally biased region" description="Polar residues" evidence="2">
    <location>
        <begin position="315"/>
        <end position="327"/>
    </location>
</feature>
<dbReference type="Ensembl" id="ENSEBUT00000018309.1">
    <property type="protein sequence ID" value="ENSEBUP00000017733.1"/>
    <property type="gene ID" value="ENSEBUG00000011086.1"/>
</dbReference>
<feature type="compositionally biased region" description="Basic residues" evidence="2">
    <location>
        <begin position="232"/>
        <end position="245"/>
    </location>
</feature>
<keyword evidence="1" id="KW-0175">Coiled coil</keyword>
<sequence length="1281" mass="141554">MCTFTFPISPILLDPPIDAFFCLFCPACFKKSCDLKEMWLFRMYRCYIVFEISFLTLSSWIYRENVELQRRIDALAQRDQLPALQESILKLTEQLEQKKVSLRMFETRANHADELEAELKVTQYREKKLKEKLKKAEEQRTKQQQESCELRKDLRILESQLKKSQVYFKRTEEKAQLSKANNCCNCLNSSPVINKERIQTLLQDLWSAVGGPDKDIIGSCSADEGSSEAHRKVQVHKHRRSKRQRNASEDSDVSELSSATENHLLSPETSCVRSSTSGQTVPAVTTDATLTHFNHSNSIKSSHSHISLPINELANSAERSQSAAGSTHQRDTAVANRVMASGGGRGGREEGMQNNMDSDLQHLLKTKAALQHNEQECDEDELLCSELQTFLFQICELPRALSPLPKSPAIFEKSLFGDISSDSEPEKCDDDAAKTPNTKQLLYPKVVKNDDLRDDLRKEIVFEHIDKLCPEDHTVPSLEVSSSQDSKMLAVSQSYSTWVQTQPPQEGVEVSQPSTKNSNNYLSITERTNKDSQSADNNQALQSKQPHKEKAIEKDFQRDLIEQPIQSSVEQTMNADATKSPSKEIHSSSLQGSCTNQCKNEVQDPITMDPSAHEMNIPLSESEPSQVSCGNSPLCDTPTLVVSAPFCDRNQDSNEAPKLECLLTPEYKQKDEVLQMSDCPSLSDKNLDISVGEEGIKELEPQSILTSEKEEIEEKSVAQVFLDVKPVAEFKNAESGAGMERCAPKTQQRENNNPAVNTAISSSTGGDKLHGNMEEAKTVKKDRVERVSAFEKELQGEDKSEGSFRTLKKQPLKINEKLGCAEEISPPFNKLTPDNNYRDPKVKARRKGRTPKEPFQIKVFNITKEGTAIKEKICDDKDRAEVEDVIVEQGQLKEMAPNEMVFKKAKNSDAKESLKPKKLVKSGQKRRKVTSNSISKQPREDYSISDPTLSSVMDTVGSPPPALLAPLVLTPPKTTVSQPKPVSPTFFAPLSPIASPKSCLIKQVSPSSPPITALALAISSCPVTLPTSPTVSISMDDSSCISLPCRVLTSVPYIPETRTSSSVLLPHETATIPSTESSRSMTVCPKVMSSKLVPTSPALPSSPPNNLTIVTSCKSPVSPLSNASFKTSPPTSASTPPTPVAAYKKSTSPIPFSTVPETKDPSFDPPDELDDQKKINNPPPTKCARFDASLLAKEEQQIEVIPSTQLALCAFEKLSQSDFDPEIVHTSTAGSEEDRTLPKLSVTEMSVIKDLLAAGEVKMFLDSVFIKAQSHLDVLARNGNV</sequence>
<feature type="region of interest" description="Disordered" evidence="2">
    <location>
        <begin position="315"/>
        <end position="334"/>
    </location>
</feature>
<name>A0A8C4QPV9_EPTBU</name>
<proteinExistence type="predicted"/>
<organism evidence="3 4">
    <name type="scientific">Eptatretus burgeri</name>
    <name type="common">Inshore hagfish</name>
    <dbReference type="NCBI Taxonomy" id="7764"/>
    <lineage>
        <taxon>Eukaryota</taxon>
        <taxon>Metazoa</taxon>
        <taxon>Chordata</taxon>
        <taxon>Craniata</taxon>
        <taxon>Vertebrata</taxon>
        <taxon>Cyclostomata</taxon>
        <taxon>Myxini</taxon>
        <taxon>Myxiniformes</taxon>
        <taxon>Myxinidae</taxon>
        <taxon>Eptatretinae</taxon>
        <taxon>Eptatretus</taxon>
    </lineage>
</organism>
<accession>A0A8C4QPV9</accession>
<protein>
    <submittedName>
        <fullName evidence="3">Uncharacterized protein</fullName>
    </submittedName>
</protein>
<feature type="region of interest" description="Disordered" evidence="2">
    <location>
        <begin position="500"/>
        <end position="551"/>
    </location>
</feature>
<feature type="region of interest" description="Disordered" evidence="2">
    <location>
        <begin position="565"/>
        <end position="594"/>
    </location>
</feature>
<feature type="compositionally biased region" description="Basic and acidic residues" evidence="2">
    <location>
        <begin position="767"/>
        <end position="780"/>
    </location>
</feature>
<feature type="region of interest" description="Disordered" evidence="2">
    <location>
        <begin position="898"/>
        <end position="947"/>
    </location>
</feature>
<feature type="region of interest" description="Disordered" evidence="2">
    <location>
        <begin position="734"/>
        <end position="780"/>
    </location>
</feature>
<evidence type="ECO:0000256" key="2">
    <source>
        <dbReference type="SAM" id="MobiDB-lite"/>
    </source>
</evidence>
<feature type="compositionally biased region" description="Basic residues" evidence="2">
    <location>
        <begin position="916"/>
        <end position="929"/>
    </location>
</feature>
<feature type="compositionally biased region" description="Low complexity" evidence="2">
    <location>
        <begin position="1123"/>
        <end position="1135"/>
    </location>
</feature>
<feature type="compositionally biased region" description="Polar residues" evidence="2">
    <location>
        <begin position="565"/>
        <end position="580"/>
    </location>
</feature>
<evidence type="ECO:0000313" key="3">
    <source>
        <dbReference type="Ensembl" id="ENSEBUP00000017733.1"/>
    </source>
</evidence>
<feature type="compositionally biased region" description="Basic and acidic residues" evidence="2">
    <location>
        <begin position="906"/>
        <end position="915"/>
    </location>
</feature>
<evidence type="ECO:0000313" key="4">
    <source>
        <dbReference type="Proteomes" id="UP000694388"/>
    </source>
</evidence>
<feature type="compositionally biased region" description="Polar residues" evidence="2">
    <location>
        <begin position="254"/>
        <end position="279"/>
    </location>
</feature>
<keyword evidence="4" id="KW-1185">Reference proteome</keyword>
<feature type="region of interest" description="Disordered" evidence="2">
    <location>
        <begin position="824"/>
        <end position="856"/>
    </location>
</feature>